<dbReference type="Proteomes" id="UP000078532">
    <property type="component" value="Unassembled WGS sequence"/>
</dbReference>
<sequence>MCGVNNPPETKEIRLSGSGGQGLILAGIILAEAGIREGKKAVQTQSYGPEARGGASKAEVILSDGPVDYPKVEYAGILLVMNQESCRKYMPLLKEGGVAIVDTTYVQDIPPVKGRVYALPISLLARQKTGRELVANIVALGVLAGITGLVGRESLERAVIARIPPGTEELNRKALDAGYQAAEQLLTQERTAVQ</sequence>
<dbReference type="InterPro" id="IPR052554">
    <property type="entry name" value="2-oxoglutarate_synth_KorC"/>
</dbReference>
<feature type="domain" description="Pyruvate/ketoisovalerate oxidoreductase catalytic" evidence="2">
    <location>
        <begin position="19"/>
        <end position="180"/>
    </location>
</feature>
<comment type="caution">
    <text evidence="3">The sequence shown here is derived from an EMBL/GenBank/DDBJ whole genome shotgun (WGS) entry which is preliminary data.</text>
</comment>
<evidence type="ECO:0000313" key="3">
    <source>
        <dbReference type="EMBL" id="OAT85919.1"/>
    </source>
</evidence>
<accession>A0A1B7LI10</accession>
<reference evidence="3 4" key="1">
    <citation type="submission" date="2016-04" db="EMBL/GenBank/DDBJ databases">
        <authorList>
            <person name="Evans L.H."/>
            <person name="Alamgir A."/>
            <person name="Owens N."/>
            <person name="Weber N.D."/>
            <person name="Virtaneva K."/>
            <person name="Barbian K."/>
            <person name="Babar A."/>
            <person name="Rosenke K."/>
        </authorList>
    </citation>
    <scope>NUCLEOTIDE SEQUENCE [LARGE SCALE GENOMIC DNA]</scope>
    <source>
        <strain evidence="3 4">LMa1</strain>
    </source>
</reference>
<evidence type="ECO:0000313" key="4">
    <source>
        <dbReference type="Proteomes" id="UP000078532"/>
    </source>
</evidence>
<protein>
    <submittedName>
        <fullName evidence="3">2-oxoglutarate ferredoxin oxidoreductase subunit gamma</fullName>
    </submittedName>
</protein>
<organism evidence="3 4">
    <name type="scientific">Desulfotomaculum copahuensis</name>
    <dbReference type="NCBI Taxonomy" id="1838280"/>
    <lineage>
        <taxon>Bacteria</taxon>
        <taxon>Bacillati</taxon>
        <taxon>Bacillota</taxon>
        <taxon>Clostridia</taxon>
        <taxon>Eubacteriales</taxon>
        <taxon>Desulfotomaculaceae</taxon>
        <taxon>Desulfotomaculum</taxon>
    </lineage>
</organism>
<dbReference type="PANTHER" id="PTHR42730">
    <property type="entry name" value="2-OXOGLUTARATE SYNTHASE SUBUNIT KORC"/>
    <property type="match status" value="1"/>
</dbReference>
<dbReference type="Gene3D" id="3.40.920.10">
    <property type="entry name" value="Pyruvate-ferredoxin oxidoreductase, PFOR, domain III"/>
    <property type="match status" value="1"/>
</dbReference>
<dbReference type="InterPro" id="IPR019752">
    <property type="entry name" value="Pyrv/ketoisovalerate_OxRed_cat"/>
</dbReference>
<dbReference type="STRING" id="1838280.A6M21_04925"/>
<evidence type="ECO:0000259" key="2">
    <source>
        <dbReference type="Pfam" id="PF01558"/>
    </source>
</evidence>
<keyword evidence="4" id="KW-1185">Reference proteome</keyword>
<dbReference type="PANTHER" id="PTHR42730:SF1">
    <property type="entry name" value="2-OXOGLUTARATE SYNTHASE SUBUNIT KORC"/>
    <property type="match status" value="1"/>
</dbReference>
<dbReference type="EMBL" id="LYVF01000047">
    <property type="protein sequence ID" value="OAT85919.1"/>
    <property type="molecule type" value="Genomic_DNA"/>
</dbReference>
<dbReference type="InterPro" id="IPR002869">
    <property type="entry name" value="Pyrv_flavodox_OxRed_cen"/>
</dbReference>
<keyword evidence="1" id="KW-0560">Oxidoreductase</keyword>
<dbReference type="GO" id="GO:0016903">
    <property type="term" value="F:oxidoreductase activity, acting on the aldehyde or oxo group of donors"/>
    <property type="evidence" value="ECO:0007669"/>
    <property type="project" value="InterPro"/>
</dbReference>
<dbReference type="AlphaFoldDB" id="A0A1B7LI10"/>
<evidence type="ECO:0000256" key="1">
    <source>
        <dbReference type="ARBA" id="ARBA00023002"/>
    </source>
</evidence>
<name>A0A1B7LI10_9FIRM</name>
<gene>
    <name evidence="3" type="ORF">A6M21_04925</name>
</gene>
<dbReference type="SUPFAM" id="SSF53323">
    <property type="entry name" value="Pyruvate-ferredoxin oxidoreductase, PFOR, domain III"/>
    <property type="match status" value="1"/>
</dbReference>
<proteinExistence type="predicted"/>
<dbReference type="Pfam" id="PF01558">
    <property type="entry name" value="POR"/>
    <property type="match status" value="1"/>
</dbReference>